<evidence type="ECO:0000313" key="3">
    <source>
        <dbReference type="Proteomes" id="UP000887565"/>
    </source>
</evidence>
<organism evidence="3 4">
    <name type="scientific">Romanomermis culicivorax</name>
    <name type="common">Nematode worm</name>
    <dbReference type="NCBI Taxonomy" id="13658"/>
    <lineage>
        <taxon>Eukaryota</taxon>
        <taxon>Metazoa</taxon>
        <taxon>Ecdysozoa</taxon>
        <taxon>Nematoda</taxon>
        <taxon>Enoplea</taxon>
        <taxon>Dorylaimia</taxon>
        <taxon>Mermithida</taxon>
        <taxon>Mermithoidea</taxon>
        <taxon>Mermithidae</taxon>
        <taxon>Romanomermis</taxon>
    </lineage>
</organism>
<dbReference type="WBParaSite" id="nRc.2.0.1.t03170-RA">
    <property type="protein sequence ID" value="nRc.2.0.1.t03170-RA"/>
    <property type="gene ID" value="nRc.2.0.1.g03170"/>
</dbReference>
<evidence type="ECO:0000256" key="1">
    <source>
        <dbReference type="SAM" id="MobiDB-lite"/>
    </source>
</evidence>
<dbReference type="PROSITE" id="PS51257">
    <property type="entry name" value="PROKAR_LIPOPROTEIN"/>
    <property type="match status" value="1"/>
</dbReference>
<accession>A0A915HNW2</accession>
<feature type="compositionally biased region" description="Basic and acidic residues" evidence="1">
    <location>
        <begin position="433"/>
        <end position="455"/>
    </location>
</feature>
<name>A0A915HNW2_ROMCU</name>
<dbReference type="Proteomes" id="UP000887565">
    <property type="component" value="Unplaced"/>
</dbReference>
<dbReference type="AlphaFoldDB" id="A0A915HNW2"/>
<keyword evidence="3" id="KW-1185">Reference proteome</keyword>
<sequence length="455" mass="51075">MRVFQDHNNFGSFSALLILASCFNVSKIISPEKIEPASLMLQNKCRLSYSGLPYKLCESALRMKEPRFTPRNFSQTTIEQVTALTKPWFPIWNTDMKNCINKVRVDDLHLDKGQKTGGRKMVVLLITDEAVDEMEGTVQAIKQLQDEGVSFFMILTTKGDPNKSGISKQLGKDSVVEAVRKAGADDRVANKLVEDVCSRTCSTDEKEVESCTWDKNSNCVRKPQSNHTKVLSPESHENSTILLCKVYGFKKKALEPDHPACKSFRASNRTLPCPIPECKRACGNFKWSPWDQTCCGPDKGQKKQLARNRTIPDKVFHPTMCPRVDTFLCVVEYTCDEMLLHAKAAEEQRNKGWYLICIVLMIILFILAIIALCFLLTSRRRSADRFQRRLKAVGVLADLPLFSSSYRAPSSRDTDLGVMGAAGKKKSAAGGDPSDHKIRSAKRQDPSDKKLTKKL</sequence>
<keyword evidence="2" id="KW-0472">Membrane</keyword>
<keyword evidence="2" id="KW-1133">Transmembrane helix</keyword>
<evidence type="ECO:0000256" key="2">
    <source>
        <dbReference type="SAM" id="Phobius"/>
    </source>
</evidence>
<proteinExistence type="predicted"/>
<reference evidence="4" key="1">
    <citation type="submission" date="2022-11" db="UniProtKB">
        <authorList>
            <consortium name="WormBaseParasite"/>
        </authorList>
    </citation>
    <scope>IDENTIFICATION</scope>
</reference>
<evidence type="ECO:0000313" key="4">
    <source>
        <dbReference type="WBParaSite" id="nRc.2.0.1.t03170-RA"/>
    </source>
</evidence>
<keyword evidence="2" id="KW-0812">Transmembrane</keyword>
<feature type="transmembrane region" description="Helical" evidence="2">
    <location>
        <begin position="353"/>
        <end position="376"/>
    </location>
</feature>
<feature type="region of interest" description="Disordered" evidence="1">
    <location>
        <begin position="408"/>
        <end position="455"/>
    </location>
</feature>
<protein>
    <submittedName>
        <fullName evidence="4">VWFA domain-containing protein</fullName>
    </submittedName>
</protein>